<keyword evidence="2" id="KW-1003">Cell membrane</keyword>
<dbReference type="PANTHER" id="PTHR21248:SF22">
    <property type="entry name" value="PHOSPHOLIPASE D"/>
    <property type="match status" value="1"/>
</dbReference>
<dbReference type="EC" id="2.7.8.-" evidence="8"/>
<evidence type="ECO:0000256" key="9">
    <source>
        <dbReference type="SAM" id="Phobius"/>
    </source>
</evidence>
<protein>
    <recommendedName>
        <fullName evidence="8">Cardiolipin synthase</fullName>
        <ecNumber evidence="8">2.7.8.-</ecNumber>
    </recommendedName>
</protein>
<comment type="caution">
    <text evidence="11">The sequence shown here is derived from an EMBL/GenBank/DDBJ whole genome shotgun (WGS) entry which is preliminary data.</text>
</comment>
<evidence type="ECO:0000259" key="10">
    <source>
        <dbReference type="PROSITE" id="PS50035"/>
    </source>
</evidence>
<evidence type="ECO:0000256" key="7">
    <source>
        <dbReference type="ARBA" id="ARBA00023136"/>
    </source>
</evidence>
<evidence type="ECO:0000256" key="5">
    <source>
        <dbReference type="ARBA" id="ARBA00022737"/>
    </source>
</evidence>
<name>A0A7C8BNA7_9MICO</name>
<dbReference type="PANTHER" id="PTHR21248">
    <property type="entry name" value="CARDIOLIPIN SYNTHASE"/>
    <property type="match status" value="1"/>
</dbReference>
<keyword evidence="5" id="KW-0677">Repeat</keyword>
<dbReference type="PROSITE" id="PS50035">
    <property type="entry name" value="PLD"/>
    <property type="match status" value="2"/>
</dbReference>
<dbReference type="NCBIfam" id="TIGR04265">
    <property type="entry name" value="bac_cardiolipin"/>
    <property type="match status" value="1"/>
</dbReference>
<dbReference type="Proteomes" id="UP000481339">
    <property type="component" value="Unassembled WGS sequence"/>
</dbReference>
<dbReference type="InterPro" id="IPR001736">
    <property type="entry name" value="PLipase_D/transphosphatidylase"/>
</dbReference>
<dbReference type="GO" id="GO:0005886">
    <property type="term" value="C:plasma membrane"/>
    <property type="evidence" value="ECO:0007669"/>
    <property type="project" value="UniProtKB-SubCell"/>
</dbReference>
<keyword evidence="3" id="KW-0808">Transferase</keyword>
<keyword evidence="12" id="KW-1185">Reference proteome</keyword>
<evidence type="ECO:0000256" key="8">
    <source>
        <dbReference type="NCBIfam" id="TIGR04265"/>
    </source>
</evidence>
<gene>
    <name evidence="11" type="primary">cls</name>
    <name evidence="11" type="ORF">F8O02_04855</name>
</gene>
<comment type="subcellular location">
    <subcellularLocation>
        <location evidence="1">Cell membrane</location>
    </subcellularLocation>
</comment>
<dbReference type="SUPFAM" id="SSF56024">
    <property type="entry name" value="Phospholipase D/nuclease"/>
    <property type="match status" value="2"/>
</dbReference>
<dbReference type="EMBL" id="WBKA01000003">
    <property type="protein sequence ID" value="KAB1632343.1"/>
    <property type="molecule type" value="Genomic_DNA"/>
</dbReference>
<evidence type="ECO:0000256" key="1">
    <source>
        <dbReference type="ARBA" id="ARBA00004236"/>
    </source>
</evidence>
<dbReference type="InterPro" id="IPR025202">
    <property type="entry name" value="PLD-like_dom"/>
</dbReference>
<evidence type="ECO:0000256" key="6">
    <source>
        <dbReference type="ARBA" id="ARBA00022989"/>
    </source>
</evidence>
<evidence type="ECO:0000313" key="12">
    <source>
        <dbReference type="Proteomes" id="UP000481339"/>
    </source>
</evidence>
<dbReference type="OrthoDB" id="9762009at2"/>
<proteinExistence type="predicted"/>
<keyword evidence="6 9" id="KW-1133">Transmembrane helix</keyword>
<dbReference type="InterPro" id="IPR022924">
    <property type="entry name" value="Cardiolipin_synthase"/>
</dbReference>
<dbReference type="RefSeq" id="WP_158036121.1">
    <property type="nucleotide sequence ID" value="NZ_BAAAZV010000017.1"/>
</dbReference>
<feature type="transmembrane region" description="Helical" evidence="9">
    <location>
        <begin position="40"/>
        <end position="59"/>
    </location>
</feature>
<feature type="domain" description="PLD phosphodiesterase" evidence="10">
    <location>
        <begin position="219"/>
        <end position="246"/>
    </location>
</feature>
<dbReference type="AlphaFoldDB" id="A0A7C8BNA7"/>
<evidence type="ECO:0000256" key="2">
    <source>
        <dbReference type="ARBA" id="ARBA00022475"/>
    </source>
</evidence>
<evidence type="ECO:0000313" key="11">
    <source>
        <dbReference type="EMBL" id="KAB1632343.1"/>
    </source>
</evidence>
<keyword evidence="4 9" id="KW-0812">Transmembrane</keyword>
<accession>A0A7C8BNA7</accession>
<feature type="transmembrane region" description="Helical" evidence="9">
    <location>
        <begin position="6"/>
        <end position="28"/>
    </location>
</feature>
<organism evidence="11 12">
    <name type="scientific">Pseudoclavibacter caeni</name>
    <dbReference type="NCBI Taxonomy" id="908846"/>
    <lineage>
        <taxon>Bacteria</taxon>
        <taxon>Bacillati</taxon>
        <taxon>Actinomycetota</taxon>
        <taxon>Actinomycetes</taxon>
        <taxon>Micrococcales</taxon>
        <taxon>Microbacteriaceae</taxon>
        <taxon>Pseudoclavibacter</taxon>
    </lineage>
</organism>
<dbReference type="GO" id="GO:0008808">
    <property type="term" value="F:cardiolipin synthase activity"/>
    <property type="evidence" value="ECO:0007669"/>
    <property type="project" value="UniProtKB-UniRule"/>
</dbReference>
<dbReference type="Pfam" id="PF13091">
    <property type="entry name" value="PLDc_2"/>
    <property type="match status" value="2"/>
</dbReference>
<evidence type="ECO:0000256" key="3">
    <source>
        <dbReference type="ARBA" id="ARBA00022679"/>
    </source>
</evidence>
<dbReference type="SMART" id="SM00155">
    <property type="entry name" value="PLDc"/>
    <property type="match status" value="2"/>
</dbReference>
<dbReference type="Gene3D" id="3.30.870.10">
    <property type="entry name" value="Endonuclease Chain A"/>
    <property type="match status" value="2"/>
</dbReference>
<feature type="domain" description="PLD phosphodiesterase" evidence="10">
    <location>
        <begin position="404"/>
        <end position="431"/>
    </location>
</feature>
<evidence type="ECO:0000256" key="4">
    <source>
        <dbReference type="ARBA" id="ARBA00022692"/>
    </source>
</evidence>
<keyword evidence="7 9" id="KW-0472">Membrane</keyword>
<reference evidence="11 12" key="1">
    <citation type="submission" date="2019-09" db="EMBL/GenBank/DDBJ databases">
        <title>Phylogeny of genus Pseudoclavibacter and closely related genus.</title>
        <authorList>
            <person name="Li Y."/>
        </authorList>
    </citation>
    <scope>NUCLEOTIDE SEQUENCE [LARGE SCALE GENOMIC DNA]</scope>
    <source>
        <strain evidence="11 12">JCM 16921</strain>
    </source>
</reference>
<dbReference type="GO" id="GO:0032049">
    <property type="term" value="P:cardiolipin biosynthetic process"/>
    <property type="evidence" value="ECO:0007669"/>
    <property type="project" value="UniProtKB-UniRule"/>
</dbReference>
<sequence>MATLGVSGWVLLGLMALDVVIRVIALLVVPRNRTPASGTAWLLTISFLPFVGILLFLVIGTNHLPRERRLKQELAARRIGGRSPSLHVETGLVGAPDWFTEVIELNQRLSGMPLVGGNHVHIHEDAAEAFARMVDDIDRARHRVHVQFYILAYDETTAPLFAALQRAVARGVKVRVLIDFWASRRTAGFRRTRRELEATGADWTYMLPLEPLRGRFQRPDLRNHRKIVTIDGEIGYTGSLNLIHPSYHKRKAIRRGMHWVDLMARFDGPAVAELDAVFATDWFIECGEEVLEETLTERFARDVHELRGPVHCQIVASGPGYANESNLKMFLALLYHARTSVQIVSPYFVPNEAMLYALTNITARGVRVDLYVSEIADQFLVQHAQSSYYEQLLRMGVHIWRYRAPNLLHTKYVVVDQLVSALGSSNMDMRSFTLNMEVTVLLYGEGPADALERIAKDYRANSTQLTMEEWRQRSVPQTIADNLCRLTSSLQ</sequence>